<dbReference type="AlphaFoldDB" id="A0A9K3NJ78"/>
<keyword evidence="2" id="KW-1185">Reference proteome</keyword>
<gene>
    <name evidence="1" type="ORF">HanXRQr2_Chr06g0261171</name>
</gene>
<dbReference type="EMBL" id="MNCJ02000321">
    <property type="protein sequence ID" value="KAF5802582.1"/>
    <property type="molecule type" value="Genomic_DNA"/>
</dbReference>
<evidence type="ECO:0000313" key="2">
    <source>
        <dbReference type="Proteomes" id="UP000215914"/>
    </source>
</evidence>
<sequence length="57" mass="6663">MQDHRPTRFVVVVPHALNANIIFNMVDHFDCHDVILPSNYCGTRETTINRYDLLTFT</sequence>
<reference evidence="1" key="1">
    <citation type="journal article" date="2017" name="Nature">
        <title>The sunflower genome provides insights into oil metabolism, flowering and Asterid evolution.</title>
        <authorList>
            <person name="Badouin H."/>
            <person name="Gouzy J."/>
            <person name="Grassa C.J."/>
            <person name="Murat F."/>
            <person name="Staton S.E."/>
            <person name="Cottret L."/>
            <person name="Lelandais-Briere C."/>
            <person name="Owens G.L."/>
            <person name="Carrere S."/>
            <person name="Mayjonade B."/>
            <person name="Legrand L."/>
            <person name="Gill N."/>
            <person name="Kane N.C."/>
            <person name="Bowers J.E."/>
            <person name="Hubner S."/>
            <person name="Bellec A."/>
            <person name="Berard A."/>
            <person name="Berges H."/>
            <person name="Blanchet N."/>
            <person name="Boniface M.C."/>
            <person name="Brunel D."/>
            <person name="Catrice O."/>
            <person name="Chaidir N."/>
            <person name="Claudel C."/>
            <person name="Donnadieu C."/>
            <person name="Faraut T."/>
            <person name="Fievet G."/>
            <person name="Helmstetter N."/>
            <person name="King M."/>
            <person name="Knapp S.J."/>
            <person name="Lai Z."/>
            <person name="Le Paslier M.C."/>
            <person name="Lippi Y."/>
            <person name="Lorenzon L."/>
            <person name="Mandel J.R."/>
            <person name="Marage G."/>
            <person name="Marchand G."/>
            <person name="Marquand E."/>
            <person name="Bret-Mestries E."/>
            <person name="Morien E."/>
            <person name="Nambeesan S."/>
            <person name="Nguyen T."/>
            <person name="Pegot-Espagnet P."/>
            <person name="Pouilly N."/>
            <person name="Raftis F."/>
            <person name="Sallet E."/>
            <person name="Schiex T."/>
            <person name="Thomas J."/>
            <person name="Vandecasteele C."/>
            <person name="Vares D."/>
            <person name="Vear F."/>
            <person name="Vautrin S."/>
            <person name="Crespi M."/>
            <person name="Mangin B."/>
            <person name="Burke J.M."/>
            <person name="Salse J."/>
            <person name="Munos S."/>
            <person name="Vincourt P."/>
            <person name="Rieseberg L.H."/>
            <person name="Langlade N.B."/>
        </authorList>
    </citation>
    <scope>NUCLEOTIDE SEQUENCE</scope>
    <source>
        <tissue evidence="1">Leaves</tissue>
    </source>
</reference>
<dbReference type="Gramene" id="mRNA:HanXRQr2_Chr06g0261171">
    <property type="protein sequence ID" value="mRNA:HanXRQr2_Chr06g0261171"/>
    <property type="gene ID" value="HanXRQr2_Chr06g0261171"/>
</dbReference>
<dbReference type="Proteomes" id="UP000215914">
    <property type="component" value="Unassembled WGS sequence"/>
</dbReference>
<evidence type="ECO:0000313" key="1">
    <source>
        <dbReference type="EMBL" id="KAF5802582.1"/>
    </source>
</evidence>
<proteinExistence type="predicted"/>
<accession>A0A9K3NJ78</accession>
<organism evidence="1 2">
    <name type="scientific">Helianthus annuus</name>
    <name type="common">Common sunflower</name>
    <dbReference type="NCBI Taxonomy" id="4232"/>
    <lineage>
        <taxon>Eukaryota</taxon>
        <taxon>Viridiplantae</taxon>
        <taxon>Streptophyta</taxon>
        <taxon>Embryophyta</taxon>
        <taxon>Tracheophyta</taxon>
        <taxon>Spermatophyta</taxon>
        <taxon>Magnoliopsida</taxon>
        <taxon>eudicotyledons</taxon>
        <taxon>Gunneridae</taxon>
        <taxon>Pentapetalae</taxon>
        <taxon>asterids</taxon>
        <taxon>campanulids</taxon>
        <taxon>Asterales</taxon>
        <taxon>Asteraceae</taxon>
        <taxon>Asteroideae</taxon>
        <taxon>Heliantheae alliance</taxon>
        <taxon>Heliantheae</taxon>
        <taxon>Helianthus</taxon>
    </lineage>
</organism>
<comment type="caution">
    <text evidence="1">The sequence shown here is derived from an EMBL/GenBank/DDBJ whole genome shotgun (WGS) entry which is preliminary data.</text>
</comment>
<protein>
    <submittedName>
        <fullName evidence="1">Uncharacterized protein</fullName>
    </submittedName>
</protein>
<reference evidence="1" key="2">
    <citation type="submission" date="2020-06" db="EMBL/GenBank/DDBJ databases">
        <title>Helianthus annuus Genome sequencing and assembly Release 2.</title>
        <authorList>
            <person name="Gouzy J."/>
            <person name="Langlade N."/>
            <person name="Munos S."/>
        </authorList>
    </citation>
    <scope>NUCLEOTIDE SEQUENCE</scope>
    <source>
        <tissue evidence="1">Leaves</tissue>
    </source>
</reference>
<name>A0A9K3NJ78_HELAN</name>